<protein>
    <submittedName>
        <fullName evidence="1">Uncharacterized protein</fullName>
    </submittedName>
</protein>
<dbReference type="Proteomes" id="UP001732700">
    <property type="component" value="Chromosome 1C"/>
</dbReference>
<keyword evidence="2" id="KW-1185">Reference proteome</keyword>
<evidence type="ECO:0000313" key="1">
    <source>
        <dbReference type="EnsemblPlants" id="AVESA.00010b.r2.1CG0117650.1.CDS"/>
    </source>
</evidence>
<reference evidence="1" key="1">
    <citation type="submission" date="2021-05" db="EMBL/GenBank/DDBJ databases">
        <authorList>
            <person name="Scholz U."/>
            <person name="Mascher M."/>
            <person name="Fiebig A."/>
        </authorList>
    </citation>
    <scope>NUCLEOTIDE SEQUENCE [LARGE SCALE GENOMIC DNA]</scope>
</reference>
<sequence length="286" mass="29964">MQKGGSEERNRGSRPAMDKGRDQIAKKPRVEAPPPSSVLAVKQEIVVHQGAGAIVAVERVPRTELRLKMDVAVLHCPICLHPLRPPVFQCKGGHLACPGCRSGGCVKCGNGAAFDIANTAMDDVVLAARMECLHAGCGSCVAYFEASDHQDACPHAPCSCTEPGCAFAAPPPELVAHLVAAHAMPVHRIPYGKVEPIQVSVPGPARVLLVGGAGEEADAFLLTLAAFGPATVVTAVCPWRALGRGTLLGCGSTGRLRRRRTAGRTPCRQTSRRGAARRRGASSGRI</sequence>
<proteinExistence type="predicted"/>
<accession>A0ACD5TS82</accession>
<evidence type="ECO:0000313" key="2">
    <source>
        <dbReference type="Proteomes" id="UP001732700"/>
    </source>
</evidence>
<name>A0ACD5TS82_AVESA</name>
<dbReference type="EnsemblPlants" id="AVESA.00010b.r2.1CG0117650.1">
    <property type="protein sequence ID" value="AVESA.00010b.r2.1CG0117650.1.CDS"/>
    <property type="gene ID" value="AVESA.00010b.r2.1CG0117650"/>
</dbReference>
<organism evidence="1 2">
    <name type="scientific">Avena sativa</name>
    <name type="common">Oat</name>
    <dbReference type="NCBI Taxonomy" id="4498"/>
    <lineage>
        <taxon>Eukaryota</taxon>
        <taxon>Viridiplantae</taxon>
        <taxon>Streptophyta</taxon>
        <taxon>Embryophyta</taxon>
        <taxon>Tracheophyta</taxon>
        <taxon>Spermatophyta</taxon>
        <taxon>Magnoliopsida</taxon>
        <taxon>Liliopsida</taxon>
        <taxon>Poales</taxon>
        <taxon>Poaceae</taxon>
        <taxon>BOP clade</taxon>
        <taxon>Pooideae</taxon>
        <taxon>Poodae</taxon>
        <taxon>Poeae</taxon>
        <taxon>Poeae Chloroplast Group 1 (Aveneae type)</taxon>
        <taxon>Aveninae</taxon>
        <taxon>Avena</taxon>
    </lineage>
</organism>
<reference evidence="1" key="2">
    <citation type="submission" date="2025-09" db="UniProtKB">
        <authorList>
            <consortium name="EnsemblPlants"/>
        </authorList>
    </citation>
    <scope>IDENTIFICATION</scope>
</reference>